<comment type="similarity">
    <text evidence="3">Belongs to the peptidase M20A family.</text>
</comment>
<dbReference type="PANTHER" id="PTHR43808:SF32">
    <property type="entry name" value="ARGE_DAPE-RELATED DEACYLASE"/>
    <property type="match status" value="1"/>
</dbReference>
<evidence type="ECO:0000256" key="1">
    <source>
        <dbReference type="ARBA" id="ARBA00001941"/>
    </source>
</evidence>
<dbReference type="Pfam" id="PF07687">
    <property type="entry name" value="M20_dimer"/>
    <property type="match status" value="1"/>
</dbReference>
<protein>
    <recommendedName>
        <fullName evidence="9">Peptidase M20 dimerisation domain-containing protein</fullName>
    </recommendedName>
</protein>
<accession>A0A2R6A6S0</accession>
<dbReference type="Proteomes" id="UP000240880">
    <property type="component" value="Unassembled WGS sequence"/>
</dbReference>
<dbReference type="NCBIfam" id="TIGR01910">
    <property type="entry name" value="DapE-ArgE"/>
    <property type="match status" value="1"/>
</dbReference>
<keyword evidence="4" id="KW-0479">Metal-binding</keyword>
<evidence type="ECO:0000256" key="6">
    <source>
        <dbReference type="ARBA" id="ARBA00022833"/>
    </source>
</evidence>
<feature type="domain" description="Peptidase M20 dimerisation" evidence="9">
    <location>
        <begin position="195"/>
        <end position="330"/>
    </location>
</feature>
<dbReference type="EMBL" id="NEXC01000102">
    <property type="protein sequence ID" value="PSN82080.1"/>
    <property type="molecule type" value="Genomic_DNA"/>
</dbReference>
<dbReference type="GO" id="GO:0016787">
    <property type="term" value="F:hydrolase activity"/>
    <property type="evidence" value="ECO:0007669"/>
    <property type="project" value="UniProtKB-KW"/>
</dbReference>
<evidence type="ECO:0000313" key="10">
    <source>
        <dbReference type="EMBL" id="PSN82080.1"/>
    </source>
</evidence>
<evidence type="ECO:0000256" key="7">
    <source>
        <dbReference type="ARBA" id="ARBA00023285"/>
    </source>
</evidence>
<evidence type="ECO:0000259" key="9">
    <source>
        <dbReference type="Pfam" id="PF07687"/>
    </source>
</evidence>
<organism evidence="10 11">
    <name type="scientific">Candidatus Marsarchaeota G1 archaeon OSP_D</name>
    <dbReference type="NCBI Taxonomy" id="1978155"/>
    <lineage>
        <taxon>Archaea</taxon>
        <taxon>Candidatus Marsarchaeota</taxon>
        <taxon>Candidatus Marsarchaeota group 1</taxon>
    </lineage>
</organism>
<keyword evidence="5" id="KW-0378">Hydrolase</keyword>
<dbReference type="GO" id="GO:0046872">
    <property type="term" value="F:metal ion binding"/>
    <property type="evidence" value="ECO:0007669"/>
    <property type="project" value="UniProtKB-KW"/>
</dbReference>
<evidence type="ECO:0000256" key="4">
    <source>
        <dbReference type="ARBA" id="ARBA00022723"/>
    </source>
</evidence>
<dbReference type="InterPro" id="IPR050072">
    <property type="entry name" value="Peptidase_M20A"/>
</dbReference>
<keyword evidence="7" id="KW-0170">Cobalt</keyword>
<dbReference type="AlphaFoldDB" id="A0A2R6A6S0"/>
<name>A0A2R6A6S0_9ARCH</name>
<sequence>MLEEFQKTLGKISKDLRESEKELIKLVVDLVRFESENPPVKDYEIQLFIRDFLREAGAKTELHDPGDNAWALTSSFGEGKDGLILYGHADVVPAGNPSKWIYPPFSGVIIGDRIYGRGTSDMKAGLAAELFVYKLLYQNDVKLPGKLEFVSVLDEENWHKTPIGWNTSDWLLSTGKLTGRACIMGEQSGIKKICIGERGDYWVKLTCFAQPRHGSAPVYDDNACVKLFRAIERIHDAIKDLKVEPPKEIKNVVYESPKHIAEDLKGTGVELSFDELLQILVKPTMNVGVFRGGEMINIVPDSCEAQIAFCVPLGMKRQELHEIVKSKIGDVSLELLGESQSDPSYTSPSAKIVQVLKQSAQSVLGETPALYVTQGTSDANLFRKHGIDTVFYGPGDFANTHGFNESVSIKAVTAIAQVYLKTVFEYFS</sequence>
<comment type="cofactor">
    <cofactor evidence="1">
        <name>Co(2+)</name>
        <dbReference type="ChEBI" id="CHEBI:48828"/>
    </cofactor>
</comment>
<dbReference type="SUPFAM" id="SSF55031">
    <property type="entry name" value="Bacterial exopeptidase dimerisation domain"/>
    <property type="match status" value="1"/>
</dbReference>
<keyword evidence="6" id="KW-0862">Zinc</keyword>
<dbReference type="PANTHER" id="PTHR43808">
    <property type="entry name" value="ACETYLORNITHINE DEACETYLASE"/>
    <property type="match status" value="1"/>
</dbReference>
<evidence type="ECO:0000256" key="3">
    <source>
        <dbReference type="ARBA" id="ARBA00006247"/>
    </source>
</evidence>
<evidence type="ECO:0000256" key="8">
    <source>
        <dbReference type="SAM" id="Coils"/>
    </source>
</evidence>
<evidence type="ECO:0000313" key="11">
    <source>
        <dbReference type="Proteomes" id="UP000240880"/>
    </source>
</evidence>
<dbReference type="Gene3D" id="3.40.630.10">
    <property type="entry name" value="Zn peptidases"/>
    <property type="match status" value="2"/>
</dbReference>
<dbReference type="Pfam" id="PF01546">
    <property type="entry name" value="Peptidase_M20"/>
    <property type="match status" value="1"/>
</dbReference>
<dbReference type="InterPro" id="IPR011650">
    <property type="entry name" value="Peptidase_M20_dimer"/>
</dbReference>
<proteinExistence type="inferred from homology"/>
<dbReference type="InterPro" id="IPR010182">
    <property type="entry name" value="ArgE/DapE"/>
</dbReference>
<comment type="caution">
    <text evidence="10">The sequence shown here is derived from an EMBL/GenBank/DDBJ whole genome shotgun (WGS) entry which is preliminary data.</text>
</comment>
<dbReference type="SUPFAM" id="SSF53187">
    <property type="entry name" value="Zn-dependent exopeptidases"/>
    <property type="match status" value="1"/>
</dbReference>
<comment type="cofactor">
    <cofactor evidence="2">
        <name>Zn(2+)</name>
        <dbReference type="ChEBI" id="CHEBI:29105"/>
    </cofactor>
</comment>
<evidence type="ECO:0000256" key="5">
    <source>
        <dbReference type="ARBA" id="ARBA00022801"/>
    </source>
</evidence>
<feature type="coiled-coil region" evidence="8">
    <location>
        <begin position="2"/>
        <end position="36"/>
    </location>
</feature>
<keyword evidence="8" id="KW-0175">Coiled coil</keyword>
<reference evidence="10 11" key="1">
    <citation type="submission" date="2017-04" db="EMBL/GenBank/DDBJ databases">
        <title>Novel microbial lineages endemic to geothermal iron-oxide mats fill important gaps in the evolutionary history of Archaea.</title>
        <authorList>
            <person name="Jay Z.J."/>
            <person name="Beam J.P."/>
            <person name="Dlakic M."/>
            <person name="Rusch D.B."/>
            <person name="Kozubal M.A."/>
            <person name="Inskeep W.P."/>
        </authorList>
    </citation>
    <scope>NUCLEOTIDE SEQUENCE [LARGE SCALE GENOMIC DNA]</scope>
    <source>
        <strain evidence="10">OSP_D</strain>
    </source>
</reference>
<dbReference type="InterPro" id="IPR002933">
    <property type="entry name" value="Peptidase_M20"/>
</dbReference>
<gene>
    <name evidence="10" type="ORF">B9Q01_09045</name>
</gene>
<dbReference type="Gene3D" id="3.30.70.360">
    <property type="match status" value="1"/>
</dbReference>
<dbReference type="InterPro" id="IPR036264">
    <property type="entry name" value="Bact_exopeptidase_dim_dom"/>
</dbReference>
<evidence type="ECO:0000256" key="2">
    <source>
        <dbReference type="ARBA" id="ARBA00001947"/>
    </source>
</evidence>